<comment type="caution">
    <text evidence="2">The sequence shown here is derived from an EMBL/GenBank/DDBJ whole genome shotgun (WGS) entry which is preliminary data.</text>
</comment>
<dbReference type="AlphaFoldDB" id="A0A5B7CEG8"/>
<protein>
    <submittedName>
        <fullName evidence="2">Uncharacterized protein</fullName>
    </submittedName>
</protein>
<dbReference type="EMBL" id="VSRR010000004">
    <property type="protein sequence ID" value="MPC07618.1"/>
    <property type="molecule type" value="Genomic_DNA"/>
</dbReference>
<gene>
    <name evidence="2" type="ORF">E2C01_000182</name>
</gene>
<evidence type="ECO:0000313" key="3">
    <source>
        <dbReference type="Proteomes" id="UP000324222"/>
    </source>
</evidence>
<organism evidence="2 3">
    <name type="scientific">Portunus trituberculatus</name>
    <name type="common">Swimming crab</name>
    <name type="synonym">Neptunus trituberculatus</name>
    <dbReference type="NCBI Taxonomy" id="210409"/>
    <lineage>
        <taxon>Eukaryota</taxon>
        <taxon>Metazoa</taxon>
        <taxon>Ecdysozoa</taxon>
        <taxon>Arthropoda</taxon>
        <taxon>Crustacea</taxon>
        <taxon>Multicrustacea</taxon>
        <taxon>Malacostraca</taxon>
        <taxon>Eumalacostraca</taxon>
        <taxon>Eucarida</taxon>
        <taxon>Decapoda</taxon>
        <taxon>Pleocyemata</taxon>
        <taxon>Brachyura</taxon>
        <taxon>Eubrachyura</taxon>
        <taxon>Portunoidea</taxon>
        <taxon>Portunidae</taxon>
        <taxon>Portuninae</taxon>
        <taxon>Portunus</taxon>
    </lineage>
</organism>
<keyword evidence="3" id="KW-1185">Reference proteome</keyword>
<sequence>MEKDILLPVTMAPRIMGPPLLLPLPLPSRTRLLRGDGRDVSSGVLTDEAPGARHNWPHQCRGRP</sequence>
<dbReference type="Proteomes" id="UP000324222">
    <property type="component" value="Unassembled WGS sequence"/>
</dbReference>
<evidence type="ECO:0000313" key="2">
    <source>
        <dbReference type="EMBL" id="MPC07618.1"/>
    </source>
</evidence>
<reference evidence="2 3" key="1">
    <citation type="submission" date="2019-05" db="EMBL/GenBank/DDBJ databases">
        <title>Another draft genome of Portunus trituberculatus and its Hox gene families provides insights of decapod evolution.</title>
        <authorList>
            <person name="Jeong J.-H."/>
            <person name="Song I."/>
            <person name="Kim S."/>
            <person name="Choi T."/>
            <person name="Kim D."/>
            <person name="Ryu S."/>
            <person name="Kim W."/>
        </authorList>
    </citation>
    <scope>NUCLEOTIDE SEQUENCE [LARGE SCALE GENOMIC DNA]</scope>
    <source>
        <tissue evidence="2">Muscle</tissue>
    </source>
</reference>
<evidence type="ECO:0000256" key="1">
    <source>
        <dbReference type="SAM" id="MobiDB-lite"/>
    </source>
</evidence>
<proteinExistence type="predicted"/>
<name>A0A5B7CEG8_PORTR</name>
<accession>A0A5B7CEG8</accession>
<feature type="region of interest" description="Disordered" evidence="1">
    <location>
        <begin position="34"/>
        <end position="64"/>
    </location>
</feature>